<evidence type="ECO:0000313" key="1">
    <source>
        <dbReference type="EMBL" id="KAK8557576.1"/>
    </source>
</evidence>
<dbReference type="Proteomes" id="UP001472677">
    <property type="component" value="Unassembled WGS sequence"/>
</dbReference>
<keyword evidence="2" id="KW-1185">Reference proteome</keyword>
<sequence length="85" mass="8804">MTEARSMTRVMGRVGEDDDIDETRVRVLVGLGIVGSVGMIWGWKADDCGCGDDDLLIQLAEVVAVVVAGVGGRQLSNGKGLSAVG</sequence>
<reference evidence="1 2" key="1">
    <citation type="journal article" date="2024" name="G3 (Bethesda)">
        <title>Genome assembly of Hibiscus sabdariffa L. provides insights into metabolisms of medicinal natural products.</title>
        <authorList>
            <person name="Kim T."/>
        </authorList>
    </citation>
    <scope>NUCLEOTIDE SEQUENCE [LARGE SCALE GENOMIC DNA]</scope>
    <source>
        <strain evidence="1">TK-2024</strain>
        <tissue evidence="1">Old leaves</tissue>
    </source>
</reference>
<organism evidence="1 2">
    <name type="scientific">Hibiscus sabdariffa</name>
    <name type="common">roselle</name>
    <dbReference type="NCBI Taxonomy" id="183260"/>
    <lineage>
        <taxon>Eukaryota</taxon>
        <taxon>Viridiplantae</taxon>
        <taxon>Streptophyta</taxon>
        <taxon>Embryophyta</taxon>
        <taxon>Tracheophyta</taxon>
        <taxon>Spermatophyta</taxon>
        <taxon>Magnoliopsida</taxon>
        <taxon>eudicotyledons</taxon>
        <taxon>Gunneridae</taxon>
        <taxon>Pentapetalae</taxon>
        <taxon>rosids</taxon>
        <taxon>malvids</taxon>
        <taxon>Malvales</taxon>
        <taxon>Malvaceae</taxon>
        <taxon>Malvoideae</taxon>
        <taxon>Hibiscus</taxon>
    </lineage>
</organism>
<protein>
    <submittedName>
        <fullName evidence="1">Uncharacterized protein</fullName>
    </submittedName>
</protein>
<dbReference type="EMBL" id="JBBPBM010000016">
    <property type="protein sequence ID" value="KAK8557576.1"/>
    <property type="molecule type" value="Genomic_DNA"/>
</dbReference>
<proteinExistence type="predicted"/>
<name>A0ABR2EDA8_9ROSI</name>
<evidence type="ECO:0000313" key="2">
    <source>
        <dbReference type="Proteomes" id="UP001472677"/>
    </source>
</evidence>
<comment type="caution">
    <text evidence="1">The sequence shown here is derived from an EMBL/GenBank/DDBJ whole genome shotgun (WGS) entry which is preliminary data.</text>
</comment>
<gene>
    <name evidence="1" type="ORF">V6N12_009805</name>
</gene>
<accession>A0ABR2EDA8</accession>